<dbReference type="SMART" id="SM00507">
    <property type="entry name" value="HNHc"/>
    <property type="match status" value="1"/>
</dbReference>
<feature type="domain" description="HNH nuclease" evidence="3">
    <location>
        <begin position="57"/>
        <end position="116"/>
    </location>
</feature>
<dbReference type="GO" id="GO:0008270">
    <property type="term" value="F:zinc ion binding"/>
    <property type="evidence" value="ECO:0007669"/>
    <property type="project" value="InterPro"/>
</dbReference>
<sequence length="129" mass="15072">MPESEVKAVPRRPRRGCAWQGCPRLAVEGGQYCEEHKALADKQYNQYERSANVNKKYGRAWKRIRDRYVREHPYCERCFAEGRLTPVEEVHHILPISQGGTHDPANLMSLCQSCHTKIHLEMGDRQIRR</sequence>
<dbReference type="Pfam" id="PF01844">
    <property type="entry name" value="HNH"/>
    <property type="match status" value="1"/>
</dbReference>
<keyword evidence="4" id="KW-0255">Endonuclease</keyword>
<dbReference type="GO" id="GO:0004519">
    <property type="term" value="F:endonuclease activity"/>
    <property type="evidence" value="ECO:0007669"/>
    <property type="project" value="UniProtKB-KW"/>
</dbReference>
<evidence type="ECO:0000256" key="1">
    <source>
        <dbReference type="ARBA" id="ARBA00022722"/>
    </source>
</evidence>
<evidence type="ECO:0000313" key="4">
    <source>
        <dbReference type="EMBL" id="DAE15289.1"/>
    </source>
</evidence>
<proteinExistence type="predicted"/>
<keyword evidence="2" id="KW-0378">Hydrolase</keyword>
<dbReference type="InterPro" id="IPR003615">
    <property type="entry name" value="HNH_nuc"/>
</dbReference>
<dbReference type="Gene3D" id="1.10.30.50">
    <property type="match status" value="1"/>
</dbReference>
<dbReference type="CDD" id="cd00085">
    <property type="entry name" value="HNHc"/>
    <property type="match status" value="1"/>
</dbReference>
<evidence type="ECO:0000259" key="3">
    <source>
        <dbReference type="SMART" id="SM00507"/>
    </source>
</evidence>
<dbReference type="PANTHER" id="PTHR41286">
    <property type="entry name" value="HNH NUCLEASE YAJD-RELATED"/>
    <property type="match status" value="1"/>
</dbReference>
<dbReference type="GO" id="GO:0003676">
    <property type="term" value="F:nucleic acid binding"/>
    <property type="evidence" value="ECO:0007669"/>
    <property type="project" value="InterPro"/>
</dbReference>
<dbReference type="EMBL" id="BK015602">
    <property type="protein sequence ID" value="DAE15289.1"/>
    <property type="molecule type" value="Genomic_DNA"/>
</dbReference>
<organism evidence="4">
    <name type="scientific">Siphoviridae sp. ctUGR26</name>
    <dbReference type="NCBI Taxonomy" id="2825527"/>
    <lineage>
        <taxon>Viruses</taxon>
        <taxon>Duplodnaviria</taxon>
        <taxon>Heunggongvirae</taxon>
        <taxon>Uroviricota</taxon>
        <taxon>Caudoviricetes</taxon>
    </lineage>
</organism>
<dbReference type="InterPro" id="IPR002711">
    <property type="entry name" value="HNH"/>
</dbReference>
<accession>A0A8S5Q8Z8</accession>
<evidence type="ECO:0000256" key="2">
    <source>
        <dbReference type="ARBA" id="ARBA00022801"/>
    </source>
</evidence>
<protein>
    <submittedName>
        <fullName evidence="4">HNH endonuclease</fullName>
    </submittedName>
</protein>
<keyword evidence="1" id="KW-0540">Nuclease</keyword>
<dbReference type="PANTHER" id="PTHR41286:SF1">
    <property type="entry name" value="HNH NUCLEASE YAJD-RELATED"/>
    <property type="match status" value="1"/>
</dbReference>
<reference evidence="4" key="1">
    <citation type="journal article" date="2021" name="Proc. Natl. Acad. Sci. U.S.A.">
        <title>A Catalog of Tens of Thousands of Viruses from Human Metagenomes Reveals Hidden Associations with Chronic Diseases.</title>
        <authorList>
            <person name="Tisza M.J."/>
            <person name="Buck C.B."/>
        </authorList>
    </citation>
    <scope>NUCLEOTIDE SEQUENCE</scope>
    <source>
        <strain evidence="4">CtUGR26</strain>
    </source>
</reference>
<name>A0A8S5Q8Z8_9CAUD</name>
<dbReference type="GO" id="GO:0016787">
    <property type="term" value="F:hydrolase activity"/>
    <property type="evidence" value="ECO:0007669"/>
    <property type="project" value="UniProtKB-KW"/>
</dbReference>